<feature type="region of interest" description="Disordered" evidence="5">
    <location>
        <begin position="146"/>
        <end position="173"/>
    </location>
</feature>
<evidence type="ECO:0000313" key="8">
    <source>
        <dbReference type="Ensembl" id="ENSPCEP00000017616.1"/>
    </source>
</evidence>
<evidence type="ECO:0000256" key="6">
    <source>
        <dbReference type="SAM" id="SignalP"/>
    </source>
</evidence>
<dbReference type="AlphaFoldDB" id="A0A8C8SDY9"/>
<reference evidence="8" key="2">
    <citation type="submission" date="2025-09" db="UniProtKB">
        <authorList>
            <consortium name="Ensembl"/>
        </authorList>
    </citation>
    <scope>IDENTIFICATION</scope>
</reference>
<keyword evidence="4" id="KW-0472">Membrane</keyword>
<dbReference type="Ensembl" id="ENSPCET00000018226.1">
    <property type="protein sequence ID" value="ENSPCEP00000017616.1"/>
    <property type="gene ID" value="ENSPCEG00000013816.1"/>
</dbReference>
<dbReference type="InterPro" id="IPR017452">
    <property type="entry name" value="GPCR_Rhodpsn_7TM"/>
</dbReference>
<protein>
    <recommendedName>
        <fullName evidence="7">G-protein coupled receptors family 1 profile domain-containing protein</fullName>
    </recommendedName>
</protein>
<feature type="chain" id="PRO_5034894520" description="G-protein coupled receptors family 1 profile domain-containing protein" evidence="6">
    <location>
        <begin position="19"/>
        <end position="173"/>
    </location>
</feature>
<evidence type="ECO:0000256" key="1">
    <source>
        <dbReference type="ARBA" id="ARBA00004370"/>
    </source>
</evidence>
<keyword evidence="9" id="KW-1185">Reference proteome</keyword>
<proteinExistence type="predicted"/>
<dbReference type="PROSITE" id="PS50262">
    <property type="entry name" value="G_PROTEIN_RECEP_F1_2"/>
    <property type="match status" value="1"/>
</dbReference>
<feature type="domain" description="G-protein coupled receptors family 1 profile" evidence="7">
    <location>
        <begin position="1"/>
        <end position="117"/>
    </location>
</feature>
<sequence length="173" mass="18785">MLGGEIIGVLAAVCVCTAHPRCVPDDRHSPYICSQEADSSLAQSFLFLSKKVCIPKSRTLQLTLVLIALFALCRLPRFVLELSLAFVEAPAAAGLREARTALGIVAVTNSALNPYAYLLFQSHRPWARRLQRSLCRAGPGPTCCCPGPEGEPQPRRRPNHRAPDGVRTKRAGV</sequence>
<name>A0A8C8SDY9_9SAUR</name>
<evidence type="ECO:0000256" key="3">
    <source>
        <dbReference type="ARBA" id="ARBA00022989"/>
    </source>
</evidence>
<comment type="subcellular location">
    <subcellularLocation>
        <location evidence="1">Membrane</location>
    </subcellularLocation>
</comment>
<dbReference type="GO" id="GO:0016020">
    <property type="term" value="C:membrane"/>
    <property type="evidence" value="ECO:0007669"/>
    <property type="project" value="UniProtKB-SubCell"/>
</dbReference>
<evidence type="ECO:0000256" key="2">
    <source>
        <dbReference type="ARBA" id="ARBA00022692"/>
    </source>
</evidence>
<accession>A0A8C8SDY9</accession>
<evidence type="ECO:0000256" key="5">
    <source>
        <dbReference type="SAM" id="MobiDB-lite"/>
    </source>
</evidence>
<keyword evidence="6" id="KW-0732">Signal</keyword>
<feature type="signal peptide" evidence="6">
    <location>
        <begin position="1"/>
        <end position="18"/>
    </location>
</feature>
<reference evidence="8" key="1">
    <citation type="submission" date="2025-08" db="UniProtKB">
        <authorList>
            <consortium name="Ensembl"/>
        </authorList>
    </citation>
    <scope>IDENTIFICATION</scope>
</reference>
<keyword evidence="2" id="KW-0812">Transmembrane</keyword>
<evidence type="ECO:0000256" key="4">
    <source>
        <dbReference type="ARBA" id="ARBA00023136"/>
    </source>
</evidence>
<dbReference type="SUPFAM" id="SSF81321">
    <property type="entry name" value="Family A G protein-coupled receptor-like"/>
    <property type="match status" value="1"/>
</dbReference>
<keyword evidence="3" id="KW-1133">Transmembrane helix</keyword>
<evidence type="ECO:0000259" key="7">
    <source>
        <dbReference type="PROSITE" id="PS50262"/>
    </source>
</evidence>
<dbReference type="Proteomes" id="UP000694393">
    <property type="component" value="Unplaced"/>
</dbReference>
<evidence type="ECO:0000313" key="9">
    <source>
        <dbReference type="Proteomes" id="UP000694393"/>
    </source>
</evidence>
<dbReference type="Gene3D" id="1.20.1070.10">
    <property type="entry name" value="Rhodopsin 7-helix transmembrane proteins"/>
    <property type="match status" value="1"/>
</dbReference>
<organism evidence="8 9">
    <name type="scientific">Pelusios castaneus</name>
    <name type="common">West African mud turtle</name>
    <dbReference type="NCBI Taxonomy" id="367368"/>
    <lineage>
        <taxon>Eukaryota</taxon>
        <taxon>Metazoa</taxon>
        <taxon>Chordata</taxon>
        <taxon>Craniata</taxon>
        <taxon>Vertebrata</taxon>
        <taxon>Euteleostomi</taxon>
        <taxon>Archelosauria</taxon>
        <taxon>Testudinata</taxon>
        <taxon>Testudines</taxon>
        <taxon>Pleurodira</taxon>
        <taxon>Pelomedusidae</taxon>
        <taxon>Pelusios</taxon>
    </lineage>
</organism>